<evidence type="ECO:0000256" key="4">
    <source>
        <dbReference type="ARBA" id="ARBA00022692"/>
    </source>
</evidence>
<evidence type="ECO:0000313" key="11">
    <source>
        <dbReference type="EMBL" id="CAH1776880.1"/>
    </source>
</evidence>
<gene>
    <name evidence="11" type="ORF">OFUS_LOCUS4010</name>
</gene>
<dbReference type="GO" id="GO:0004983">
    <property type="term" value="F:neuropeptide Y receptor activity"/>
    <property type="evidence" value="ECO:0007669"/>
    <property type="project" value="InterPro"/>
</dbReference>
<keyword evidence="5" id="KW-1133">Transmembrane helix</keyword>
<evidence type="ECO:0000256" key="5">
    <source>
        <dbReference type="ARBA" id="ARBA00022989"/>
    </source>
</evidence>
<dbReference type="GO" id="GO:0005886">
    <property type="term" value="C:plasma membrane"/>
    <property type="evidence" value="ECO:0007669"/>
    <property type="project" value="UniProtKB-SubCell"/>
</dbReference>
<dbReference type="InterPro" id="IPR050569">
    <property type="entry name" value="TAAR"/>
</dbReference>
<dbReference type="EMBL" id="CAIIXF020000002">
    <property type="protein sequence ID" value="CAH1776880.1"/>
    <property type="molecule type" value="Genomic_DNA"/>
</dbReference>
<keyword evidence="6 10" id="KW-0297">G-protein coupled receptor</keyword>
<comment type="similarity">
    <text evidence="2 10">Belongs to the G-protein coupled receptor 1 family.</text>
</comment>
<keyword evidence="8 10" id="KW-0675">Receptor</keyword>
<dbReference type="PANTHER" id="PTHR24249:SF424">
    <property type="entry name" value="G-PROTEIN COUPLED RECEPTORS FAMILY 1 PROFILE DOMAIN-CONTAINING PROTEIN"/>
    <property type="match status" value="1"/>
</dbReference>
<evidence type="ECO:0000256" key="8">
    <source>
        <dbReference type="ARBA" id="ARBA00023170"/>
    </source>
</evidence>
<dbReference type="OrthoDB" id="5965749at2759"/>
<evidence type="ECO:0000256" key="2">
    <source>
        <dbReference type="ARBA" id="ARBA00010663"/>
    </source>
</evidence>
<reference evidence="11" key="1">
    <citation type="submission" date="2022-03" db="EMBL/GenBank/DDBJ databases">
        <authorList>
            <person name="Martin C."/>
        </authorList>
    </citation>
    <scope>NUCLEOTIDE SEQUENCE</scope>
</reference>
<evidence type="ECO:0000256" key="10">
    <source>
        <dbReference type="RuleBase" id="RU000688"/>
    </source>
</evidence>
<evidence type="ECO:0000256" key="9">
    <source>
        <dbReference type="ARBA" id="ARBA00023224"/>
    </source>
</evidence>
<accession>A0A8J1XKV9</accession>
<dbReference type="Proteomes" id="UP000749559">
    <property type="component" value="Unassembled WGS sequence"/>
</dbReference>
<dbReference type="PROSITE" id="PS50262">
    <property type="entry name" value="G_PROTEIN_RECEP_F1_2"/>
    <property type="match status" value="1"/>
</dbReference>
<organism evidence="11 12">
    <name type="scientific">Owenia fusiformis</name>
    <name type="common">Polychaete worm</name>
    <dbReference type="NCBI Taxonomy" id="6347"/>
    <lineage>
        <taxon>Eukaryota</taxon>
        <taxon>Metazoa</taxon>
        <taxon>Spiralia</taxon>
        <taxon>Lophotrochozoa</taxon>
        <taxon>Annelida</taxon>
        <taxon>Polychaeta</taxon>
        <taxon>Sedentaria</taxon>
        <taxon>Canalipalpata</taxon>
        <taxon>Sabellida</taxon>
        <taxon>Oweniida</taxon>
        <taxon>Oweniidae</taxon>
        <taxon>Owenia</taxon>
    </lineage>
</organism>
<evidence type="ECO:0000256" key="7">
    <source>
        <dbReference type="ARBA" id="ARBA00023136"/>
    </source>
</evidence>
<keyword evidence="7" id="KW-0472">Membrane</keyword>
<dbReference type="PROSITE" id="PS00237">
    <property type="entry name" value="G_PROTEIN_RECEP_F1_1"/>
    <property type="match status" value="1"/>
</dbReference>
<dbReference type="InterPro" id="IPR000276">
    <property type="entry name" value="GPCR_Rhodpsn"/>
</dbReference>
<dbReference type="PRINTS" id="PR01012">
    <property type="entry name" value="NRPEPTIDEYR"/>
</dbReference>
<dbReference type="Gene3D" id="1.20.1070.10">
    <property type="entry name" value="Rhodopsin 7-helix transmembrane proteins"/>
    <property type="match status" value="1"/>
</dbReference>
<dbReference type="SMART" id="SM01381">
    <property type="entry name" value="7TM_GPCR_Srsx"/>
    <property type="match status" value="1"/>
</dbReference>
<keyword evidence="3" id="KW-1003">Cell membrane</keyword>
<sequence length="358" mass="40681">MININVTQANMTTDNVTPGNVTPDNVTQVNVTLDDDEEHNDAVTPVILFVLYFLMSALIIFGNVLTLVVLCKFKSLYRITNAFIASLSIADMILGISLPQCAFVNHTRLIRGLNENKYACLSCRYFNTLSASVSLFSITAIAVERYMAIMKPYFYTQYATRCRINTFAVAIWFYGLALQTIAFFGLQQWNPNTYCSVITVLPNWAFNYIMLPHIIICIILSIGLYTCIFCTASRHRRRISVQHSVAGLTPVNQDTKLAQMMCLILGLFLLCWTPYWVLSVAIATMKHNSPYELQVAYQFSVCFLYANSFMNPLVYGWKNTEFKRAYKQTLCCCRGDKSITIDSHDMYDIGPPCRHNVN</sequence>
<dbReference type="CDD" id="cd00637">
    <property type="entry name" value="7tm_classA_rhodopsin-like"/>
    <property type="match status" value="1"/>
</dbReference>
<comment type="caution">
    <text evidence="11">The sequence shown here is derived from an EMBL/GenBank/DDBJ whole genome shotgun (WGS) entry which is preliminary data.</text>
</comment>
<dbReference type="AlphaFoldDB" id="A0A8J1XKV9"/>
<evidence type="ECO:0000256" key="3">
    <source>
        <dbReference type="ARBA" id="ARBA00022475"/>
    </source>
</evidence>
<proteinExistence type="inferred from homology"/>
<evidence type="ECO:0000256" key="6">
    <source>
        <dbReference type="ARBA" id="ARBA00023040"/>
    </source>
</evidence>
<keyword evidence="12" id="KW-1185">Reference proteome</keyword>
<dbReference type="PRINTS" id="PR00237">
    <property type="entry name" value="GPCRRHODOPSN"/>
</dbReference>
<dbReference type="SUPFAM" id="SSF81321">
    <property type="entry name" value="Family A G protein-coupled receptor-like"/>
    <property type="match status" value="1"/>
</dbReference>
<dbReference type="InterPro" id="IPR017452">
    <property type="entry name" value="GPCR_Rhodpsn_7TM"/>
</dbReference>
<dbReference type="InterPro" id="IPR000611">
    <property type="entry name" value="NPY_rcpt"/>
</dbReference>
<keyword evidence="4 10" id="KW-0812">Transmembrane</keyword>
<protein>
    <submittedName>
        <fullName evidence="11">Uncharacterized protein</fullName>
    </submittedName>
</protein>
<evidence type="ECO:0000313" key="12">
    <source>
        <dbReference type="Proteomes" id="UP000749559"/>
    </source>
</evidence>
<dbReference type="Pfam" id="PF00001">
    <property type="entry name" value="7tm_1"/>
    <property type="match status" value="1"/>
</dbReference>
<evidence type="ECO:0000256" key="1">
    <source>
        <dbReference type="ARBA" id="ARBA00004651"/>
    </source>
</evidence>
<comment type="subcellular location">
    <subcellularLocation>
        <location evidence="1">Cell membrane</location>
        <topology evidence="1">Multi-pass membrane protein</topology>
    </subcellularLocation>
</comment>
<keyword evidence="9 10" id="KW-0807">Transducer</keyword>
<dbReference type="PANTHER" id="PTHR24249">
    <property type="entry name" value="HISTAMINE RECEPTOR-RELATED G-PROTEIN COUPLED RECEPTOR"/>
    <property type="match status" value="1"/>
</dbReference>
<name>A0A8J1XKV9_OWEFU</name>